<protein>
    <submittedName>
        <fullName evidence="1">Uncharacterized protein</fullName>
    </submittedName>
</protein>
<sequence>MKKVSVCGFDPYLKKISGYRKLLSLANLVGENKPNEGPQVDGYFLVSGWVNTLYMRCVGTDKVVVFARVSEDNLKFFVPCFDIFTACCVMLRFSLSLKIYLDKHCKISAVRLQLESSHKVQFGTSKGQVVLTKSICYPEAHKFSTAATRWVQAQIFICGVEYCDFVVWTTQDIFVQRILPDRELRANSLRAPTEFFSKFLLPEMVGILSVIHVQVVKFKPTLIHHHQHVMKTTWKGLGATVSDMWKKAH</sequence>
<dbReference type="InterPro" id="IPR011604">
    <property type="entry name" value="PDDEXK-like_dom_sf"/>
</dbReference>
<dbReference type="Gene3D" id="3.90.320.10">
    <property type="match status" value="1"/>
</dbReference>
<gene>
    <name evidence="1" type="ORF">PEVE_00032121</name>
</gene>
<comment type="caution">
    <text evidence="1">The sequence shown here is derived from an EMBL/GenBank/DDBJ whole genome shotgun (WGS) entry which is preliminary data.</text>
</comment>
<evidence type="ECO:0000313" key="1">
    <source>
        <dbReference type="EMBL" id="CAH3196232.1"/>
    </source>
</evidence>
<dbReference type="EMBL" id="CALNXI010004650">
    <property type="protein sequence ID" value="CAH3196232.1"/>
    <property type="molecule type" value="Genomic_DNA"/>
</dbReference>
<accession>A0ABN8SZ77</accession>
<keyword evidence="2" id="KW-1185">Reference proteome</keyword>
<name>A0ABN8SZ77_9CNID</name>
<proteinExistence type="predicted"/>
<evidence type="ECO:0000313" key="2">
    <source>
        <dbReference type="Proteomes" id="UP001159427"/>
    </source>
</evidence>
<reference evidence="1 2" key="1">
    <citation type="submission" date="2022-05" db="EMBL/GenBank/DDBJ databases">
        <authorList>
            <consortium name="Genoscope - CEA"/>
            <person name="William W."/>
        </authorList>
    </citation>
    <scope>NUCLEOTIDE SEQUENCE [LARGE SCALE GENOMIC DNA]</scope>
</reference>
<organism evidence="1 2">
    <name type="scientific">Porites evermanni</name>
    <dbReference type="NCBI Taxonomy" id="104178"/>
    <lineage>
        <taxon>Eukaryota</taxon>
        <taxon>Metazoa</taxon>
        <taxon>Cnidaria</taxon>
        <taxon>Anthozoa</taxon>
        <taxon>Hexacorallia</taxon>
        <taxon>Scleractinia</taxon>
        <taxon>Fungiina</taxon>
        <taxon>Poritidae</taxon>
        <taxon>Porites</taxon>
    </lineage>
</organism>
<dbReference type="PANTHER" id="PTHR47526">
    <property type="entry name" value="ATP-DEPENDENT DNA HELICASE"/>
    <property type="match status" value="1"/>
</dbReference>
<dbReference type="Proteomes" id="UP001159427">
    <property type="component" value="Unassembled WGS sequence"/>
</dbReference>
<dbReference type="PANTHER" id="PTHR47526:SF4">
    <property type="entry name" value="SWIM-TYPE DOMAIN-CONTAINING PROTEIN"/>
    <property type="match status" value="1"/>
</dbReference>